<dbReference type="EMBL" id="JAAWWB010000012">
    <property type="protein sequence ID" value="KAG6768975.1"/>
    <property type="molecule type" value="Genomic_DNA"/>
</dbReference>
<protein>
    <submittedName>
        <fullName evidence="2">Uncharacterized protein</fullName>
    </submittedName>
</protein>
<evidence type="ECO:0000313" key="2">
    <source>
        <dbReference type="EMBL" id="KAG6768975.1"/>
    </source>
</evidence>
<keyword evidence="3" id="KW-1185">Reference proteome</keyword>
<comment type="caution">
    <text evidence="2">The sequence shown here is derived from an EMBL/GenBank/DDBJ whole genome shotgun (WGS) entry which is preliminary data.</text>
</comment>
<feature type="transmembrane region" description="Helical" evidence="1">
    <location>
        <begin position="12"/>
        <end position="32"/>
    </location>
</feature>
<keyword evidence="1" id="KW-1133">Transmembrane helix</keyword>
<sequence>MSEHVLSSSNLSVYKFIMTTFFYYLHIVMYLVEGQSVIYGEMDVVVAEVEVTMCAEVYMFMKSTIPRHAKSCKGKVQKTDGLSQCPASTMGFKSSGHDGPLCCCVCNIIPFVMMHDFVPS</sequence>
<dbReference type="AlphaFoldDB" id="A0A8X7ZHQ2"/>
<reference evidence="2" key="1">
    <citation type="journal article" date="2020" name="bioRxiv">
        <title>Hybrid origin of Populus tomentosa Carr. identified through genome sequencing and phylogenomic analysis.</title>
        <authorList>
            <person name="An X."/>
            <person name="Gao K."/>
            <person name="Chen Z."/>
            <person name="Li J."/>
            <person name="Yang X."/>
            <person name="Yang X."/>
            <person name="Zhou J."/>
            <person name="Guo T."/>
            <person name="Zhao T."/>
            <person name="Huang S."/>
            <person name="Miao D."/>
            <person name="Khan W.U."/>
            <person name="Rao P."/>
            <person name="Ye M."/>
            <person name="Lei B."/>
            <person name="Liao W."/>
            <person name="Wang J."/>
            <person name="Ji L."/>
            <person name="Li Y."/>
            <person name="Guo B."/>
            <person name="Mustafa N.S."/>
            <person name="Li S."/>
            <person name="Yun Q."/>
            <person name="Keller S.R."/>
            <person name="Mao J."/>
            <person name="Zhang R."/>
            <person name="Strauss S.H."/>
        </authorList>
    </citation>
    <scope>NUCLEOTIDE SEQUENCE</scope>
    <source>
        <strain evidence="2">GM15</strain>
        <tissue evidence="2">Leaf</tissue>
    </source>
</reference>
<accession>A0A8X7ZHQ2</accession>
<dbReference type="Proteomes" id="UP000886885">
    <property type="component" value="Chromosome 6D"/>
</dbReference>
<proteinExistence type="predicted"/>
<organism evidence="2 3">
    <name type="scientific">Populus tomentosa</name>
    <name type="common">Chinese white poplar</name>
    <dbReference type="NCBI Taxonomy" id="118781"/>
    <lineage>
        <taxon>Eukaryota</taxon>
        <taxon>Viridiplantae</taxon>
        <taxon>Streptophyta</taxon>
        <taxon>Embryophyta</taxon>
        <taxon>Tracheophyta</taxon>
        <taxon>Spermatophyta</taxon>
        <taxon>Magnoliopsida</taxon>
        <taxon>eudicotyledons</taxon>
        <taxon>Gunneridae</taxon>
        <taxon>Pentapetalae</taxon>
        <taxon>rosids</taxon>
        <taxon>fabids</taxon>
        <taxon>Malpighiales</taxon>
        <taxon>Salicaceae</taxon>
        <taxon>Saliceae</taxon>
        <taxon>Populus</taxon>
    </lineage>
</organism>
<gene>
    <name evidence="2" type="ORF">POTOM_024589</name>
</gene>
<evidence type="ECO:0000256" key="1">
    <source>
        <dbReference type="SAM" id="Phobius"/>
    </source>
</evidence>
<keyword evidence="1" id="KW-0812">Transmembrane</keyword>
<evidence type="ECO:0000313" key="3">
    <source>
        <dbReference type="Proteomes" id="UP000886885"/>
    </source>
</evidence>
<name>A0A8X7ZHQ2_POPTO</name>
<keyword evidence="1" id="KW-0472">Membrane</keyword>